<evidence type="ECO:0000313" key="1">
    <source>
        <dbReference type="EMBL" id="KAL0122607.1"/>
    </source>
</evidence>
<protein>
    <submittedName>
        <fullName evidence="1">Uncharacterized protein</fullName>
    </submittedName>
</protein>
<dbReference type="EMBL" id="JADYXP020000006">
    <property type="protein sequence ID" value="KAL0122607.1"/>
    <property type="molecule type" value="Genomic_DNA"/>
</dbReference>
<reference evidence="1 2" key="1">
    <citation type="submission" date="2023-03" db="EMBL/GenBank/DDBJ databases">
        <title>High recombination rates correlate with genetic variation in Cardiocondyla obscurior ants.</title>
        <authorList>
            <person name="Errbii M."/>
        </authorList>
    </citation>
    <scope>NUCLEOTIDE SEQUENCE [LARGE SCALE GENOMIC DNA]</scope>
    <source>
        <strain evidence="1">Alpha-2009</strain>
        <tissue evidence="1">Whole body</tissue>
    </source>
</reference>
<name>A0AAW2G8R9_9HYME</name>
<gene>
    <name evidence="1" type="ORF">PUN28_007364</name>
</gene>
<sequence length="71" mass="8382">MCRKTRVITAGKYQLNSPLTTSYDRINRLPRRKDSSRTLRVLRLSFAFYTRPSSLIRPVDPNFCTLLSYLR</sequence>
<proteinExistence type="predicted"/>
<keyword evidence="2" id="KW-1185">Reference proteome</keyword>
<dbReference type="Proteomes" id="UP001430953">
    <property type="component" value="Unassembled WGS sequence"/>
</dbReference>
<dbReference type="AlphaFoldDB" id="A0AAW2G8R9"/>
<organism evidence="1 2">
    <name type="scientific">Cardiocondyla obscurior</name>
    <dbReference type="NCBI Taxonomy" id="286306"/>
    <lineage>
        <taxon>Eukaryota</taxon>
        <taxon>Metazoa</taxon>
        <taxon>Ecdysozoa</taxon>
        <taxon>Arthropoda</taxon>
        <taxon>Hexapoda</taxon>
        <taxon>Insecta</taxon>
        <taxon>Pterygota</taxon>
        <taxon>Neoptera</taxon>
        <taxon>Endopterygota</taxon>
        <taxon>Hymenoptera</taxon>
        <taxon>Apocrita</taxon>
        <taxon>Aculeata</taxon>
        <taxon>Formicoidea</taxon>
        <taxon>Formicidae</taxon>
        <taxon>Myrmicinae</taxon>
        <taxon>Cardiocondyla</taxon>
    </lineage>
</organism>
<accession>A0AAW2G8R9</accession>
<evidence type="ECO:0000313" key="2">
    <source>
        <dbReference type="Proteomes" id="UP001430953"/>
    </source>
</evidence>
<comment type="caution">
    <text evidence="1">The sequence shown here is derived from an EMBL/GenBank/DDBJ whole genome shotgun (WGS) entry which is preliminary data.</text>
</comment>